<sequence length="183" mass="21339">MNDIYGGKNPANIMRGRQSRAQGELFEKLLKASCKHYEEIGLAKIEKTPEPFKVTGQVQARPGTRERLHFKGYFETKAQPDFKGTVAGGRSIVFEAKHTDTDRITQERVTQEQTAALNQHFKLRALCFVIVSFGLERFYFIPWEEWKGMKELYGRRYVTEQDIIKHRVRFNGLYISFLREETA</sequence>
<keyword evidence="11" id="KW-0234">DNA repair</keyword>
<reference evidence="14 15" key="1">
    <citation type="submission" date="2016-10" db="EMBL/GenBank/DDBJ databases">
        <authorList>
            <person name="de Groot N.N."/>
        </authorList>
    </citation>
    <scope>NUCLEOTIDE SEQUENCE [LARGE SCALE GENOMIC DNA]</scope>
    <source>
        <strain evidence="14 15">CGMCC 1.5012</strain>
    </source>
</reference>
<dbReference type="GO" id="GO:0006310">
    <property type="term" value="P:DNA recombination"/>
    <property type="evidence" value="ECO:0007669"/>
    <property type="project" value="UniProtKB-KW"/>
</dbReference>
<dbReference type="GO" id="GO:0003676">
    <property type="term" value="F:nucleic acid binding"/>
    <property type="evidence" value="ECO:0007669"/>
    <property type="project" value="InterPro"/>
</dbReference>
<dbReference type="Gene3D" id="3.40.1350.10">
    <property type="match status" value="1"/>
</dbReference>
<dbReference type="GO" id="GO:0046872">
    <property type="term" value="F:metal ion binding"/>
    <property type="evidence" value="ECO:0007669"/>
    <property type="project" value="UniProtKB-KW"/>
</dbReference>
<keyword evidence="3" id="KW-0963">Cytoplasm</keyword>
<evidence type="ECO:0000256" key="12">
    <source>
        <dbReference type="ARBA" id="ARBA00023447"/>
    </source>
</evidence>
<keyword evidence="9" id="KW-0460">Magnesium</keyword>
<evidence type="ECO:0000313" key="14">
    <source>
        <dbReference type="EMBL" id="SDN14507.1"/>
    </source>
</evidence>
<comment type="cofactor">
    <cofactor evidence="1">
        <name>Mg(2+)</name>
        <dbReference type="ChEBI" id="CHEBI:18420"/>
    </cofactor>
</comment>
<evidence type="ECO:0000256" key="11">
    <source>
        <dbReference type="ARBA" id="ARBA00023204"/>
    </source>
</evidence>
<dbReference type="RefSeq" id="WP_242871699.1">
    <property type="nucleotide sequence ID" value="NZ_FNID01000012.1"/>
</dbReference>
<dbReference type="GO" id="GO:0006281">
    <property type="term" value="P:DNA repair"/>
    <property type="evidence" value="ECO:0007669"/>
    <property type="project" value="UniProtKB-KW"/>
</dbReference>
<dbReference type="GO" id="GO:0005737">
    <property type="term" value="C:cytoplasm"/>
    <property type="evidence" value="ECO:0007669"/>
    <property type="project" value="UniProtKB-SubCell"/>
</dbReference>
<evidence type="ECO:0000256" key="9">
    <source>
        <dbReference type="ARBA" id="ARBA00022842"/>
    </source>
</evidence>
<keyword evidence="6" id="KW-0255">Endonuclease</keyword>
<dbReference type="Pfam" id="PF03838">
    <property type="entry name" value="RecU"/>
    <property type="match status" value="1"/>
</dbReference>
<dbReference type="EMBL" id="FNID01000012">
    <property type="protein sequence ID" value="SDN14507.1"/>
    <property type="molecule type" value="Genomic_DNA"/>
</dbReference>
<dbReference type="SUPFAM" id="SSF52980">
    <property type="entry name" value="Restriction endonuclease-like"/>
    <property type="match status" value="1"/>
</dbReference>
<dbReference type="InterPro" id="IPR011856">
    <property type="entry name" value="tRNA_endonuc-like_dom_sf"/>
</dbReference>
<comment type="similarity">
    <text evidence="12">Belongs to the RecU family.</text>
</comment>
<comment type="subcellular location">
    <subcellularLocation>
        <location evidence="2">Cytoplasm</location>
    </subcellularLocation>
</comment>
<accession>A0A1G9YZZ7</accession>
<keyword evidence="5" id="KW-0479">Metal-binding</keyword>
<keyword evidence="8" id="KW-0378">Hydrolase</keyword>
<keyword evidence="15" id="KW-1185">Reference proteome</keyword>
<keyword evidence="7" id="KW-0227">DNA damage</keyword>
<dbReference type="AlphaFoldDB" id="A0A1G9YZZ7"/>
<dbReference type="GO" id="GO:0016787">
    <property type="term" value="F:hydrolase activity"/>
    <property type="evidence" value="ECO:0007669"/>
    <property type="project" value="UniProtKB-KW"/>
</dbReference>
<evidence type="ECO:0000313" key="15">
    <source>
        <dbReference type="Proteomes" id="UP000199182"/>
    </source>
</evidence>
<evidence type="ECO:0000256" key="10">
    <source>
        <dbReference type="ARBA" id="ARBA00023172"/>
    </source>
</evidence>
<dbReference type="InterPro" id="IPR004612">
    <property type="entry name" value="Resolv_RecU"/>
</dbReference>
<protein>
    <recommendedName>
        <fullName evidence="13">Holliday junction resolvase RecU</fullName>
    </recommendedName>
</protein>
<gene>
    <name evidence="14" type="ORF">SAMN05192585_11238</name>
</gene>
<evidence type="ECO:0000256" key="2">
    <source>
        <dbReference type="ARBA" id="ARBA00004496"/>
    </source>
</evidence>
<dbReference type="GO" id="GO:0004519">
    <property type="term" value="F:endonuclease activity"/>
    <property type="evidence" value="ECO:0007669"/>
    <property type="project" value="UniProtKB-KW"/>
</dbReference>
<dbReference type="Proteomes" id="UP000199182">
    <property type="component" value="Unassembled WGS sequence"/>
</dbReference>
<keyword evidence="10" id="KW-0233">DNA recombination</keyword>
<evidence type="ECO:0000256" key="8">
    <source>
        <dbReference type="ARBA" id="ARBA00022801"/>
    </source>
</evidence>
<evidence type="ECO:0000256" key="13">
    <source>
        <dbReference type="ARBA" id="ARBA00029523"/>
    </source>
</evidence>
<evidence type="ECO:0000256" key="4">
    <source>
        <dbReference type="ARBA" id="ARBA00022722"/>
    </source>
</evidence>
<organism evidence="14 15">
    <name type="scientific">Acetanaerobacterium elongatum</name>
    <dbReference type="NCBI Taxonomy" id="258515"/>
    <lineage>
        <taxon>Bacteria</taxon>
        <taxon>Bacillati</taxon>
        <taxon>Bacillota</taxon>
        <taxon>Clostridia</taxon>
        <taxon>Eubacteriales</taxon>
        <taxon>Oscillospiraceae</taxon>
        <taxon>Acetanaerobacterium</taxon>
    </lineage>
</organism>
<keyword evidence="4" id="KW-0540">Nuclease</keyword>
<evidence type="ECO:0000256" key="7">
    <source>
        <dbReference type="ARBA" id="ARBA00022763"/>
    </source>
</evidence>
<evidence type="ECO:0000256" key="1">
    <source>
        <dbReference type="ARBA" id="ARBA00001946"/>
    </source>
</evidence>
<name>A0A1G9YZZ7_9FIRM</name>
<evidence type="ECO:0000256" key="3">
    <source>
        <dbReference type="ARBA" id="ARBA00022490"/>
    </source>
</evidence>
<dbReference type="InterPro" id="IPR011335">
    <property type="entry name" value="Restrct_endonuc-II-like"/>
</dbReference>
<evidence type="ECO:0000256" key="5">
    <source>
        <dbReference type="ARBA" id="ARBA00022723"/>
    </source>
</evidence>
<dbReference type="STRING" id="258515.SAMN05192585_11238"/>
<evidence type="ECO:0000256" key="6">
    <source>
        <dbReference type="ARBA" id="ARBA00022759"/>
    </source>
</evidence>
<proteinExistence type="inferred from homology"/>